<evidence type="ECO:0000256" key="1">
    <source>
        <dbReference type="SAM" id="MobiDB-lite"/>
    </source>
</evidence>
<dbReference type="EMBL" id="JXCE01000412">
    <property type="protein sequence ID" value="KPA37452.1"/>
    <property type="molecule type" value="Genomic_DNA"/>
</dbReference>
<organism evidence="2 3">
    <name type="scientific">Fusarium langsethiae</name>
    <dbReference type="NCBI Taxonomy" id="179993"/>
    <lineage>
        <taxon>Eukaryota</taxon>
        <taxon>Fungi</taxon>
        <taxon>Dikarya</taxon>
        <taxon>Ascomycota</taxon>
        <taxon>Pezizomycotina</taxon>
        <taxon>Sordariomycetes</taxon>
        <taxon>Hypocreomycetidae</taxon>
        <taxon>Hypocreales</taxon>
        <taxon>Nectriaceae</taxon>
        <taxon>Fusarium</taxon>
    </lineage>
</organism>
<accession>A0A0M9EQC9</accession>
<feature type="compositionally biased region" description="Basic and acidic residues" evidence="1">
    <location>
        <begin position="1"/>
        <end position="11"/>
    </location>
</feature>
<dbReference type="AlphaFoldDB" id="A0A0M9EQC9"/>
<comment type="caution">
    <text evidence="2">The sequence shown here is derived from an EMBL/GenBank/DDBJ whole genome shotgun (WGS) entry which is preliminary data.</text>
</comment>
<gene>
    <name evidence="2" type="ORF">FLAG1_09730</name>
</gene>
<protein>
    <submittedName>
        <fullName evidence="2">Uncharacterized protein</fullName>
    </submittedName>
</protein>
<keyword evidence="3" id="KW-1185">Reference proteome</keyword>
<evidence type="ECO:0000313" key="2">
    <source>
        <dbReference type="EMBL" id="KPA37452.1"/>
    </source>
</evidence>
<proteinExistence type="predicted"/>
<sequence length="449" mass="50340">MGPCMSKKEGSTEWSETQTARKDSTTKPVPIQDGLDANAQVSPQPPSNNNQPYTIEVFDEAPPKYQESPWTCPSGVRKVLDLLKAASKVNYGGHKGAWAAFKERHGQIWLDSAYTLHPLTSRAILLYAAVRLLVGNALGSNTTFYFTTFPNVETDQLSDVELNTLKALMKVMNARTFRLACELISQDETALAGQDLKDFISNDANFLKDDTADEKLVKLLAFTRQKMKGFWHGWDGRDLDFKKLRSLHKKACKESEKQPKLLNNTSFIYQMAVDGYKRQLKSGTIYPVSCTLILGTRLEPAEVDAIQKCQLEGGKASNEAAKQAHSRKKAPLWRRPTQPEPDSAAKNAGSVAEELGQVGHQFCIQAIVFTDHLNHQAKEAYLKVDNYRQGKPDDINDVTFVSEARLLCNFLSPLWLFKTTTSHDPRVDGWNELRAKPQYNEENIADKTV</sequence>
<feature type="region of interest" description="Disordered" evidence="1">
    <location>
        <begin position="317"/>
        <end position="350"/>
    </location>
</feature>
<dbReference type="OrthoDB" id="4818194at2759"/>
<reference evidence="2 3" key="1">
    <citation type="submission" date="2015-04" db="EMBL/GenBank/DDBJ databases">
        <title>The draft genome sequence of Fusarium langsethiae, a T-2/HT-2 mycotoxin producer.</title>
        <authorList>
            <person name="Lysoe E."/>
            <person name="Divon H.H."/>
            <person name="Terzi V."/>
            <person name="Orru L."/>
            <person name="Lamontanara A."/>
            <person name="Kolseth A.-K."/>
            <person name="Frandsen R.J."/>
            <person name="Nielsen K."/>
            <person name="Thrane U."/>
        </authorList>
    </citation>
    <scope>NUCLEOTIDE SEQUENCE [LARGE SCALE GENOMIC DNA]</scope>
    <source>
        <strain evidence="2 3">Fl201059</strain>
    </source>
</reference>
<name>A0A0M9EQC9_FUSLA</name>
<feature type="region of interest" description="Disordered" evidence="1">
    <location>
        <begin position="1"/>
        <end position="52"/>
    </location>
</feature>
<dbReference type="Proteomes" id="UP000037904">
    <property type="component" value="Unassembled WGS sequence"/>
</dbReference>
<evidence type="ECO:0000313" key="3">
    <source>
        <dbReference type="Proteomes" id="UP000037904"/>
    </source>
</evidence>